<dbReference type="Proteomes" id="UP000887563">
    <property type="component" value="Unplaced"/>
</dbReference>
<keyword evidence="7" id="KW-1185">Reference proteome</keyword>
<dbReference type="InterPro" id="IPR005120">
    <property type="entry name" value="UPF3_dom"/>
</dbReference>
<feature type="region of interest" description="Disordered" evidence="5">
    <location>
        <begin position="1"/>
        <end position="21"/>
    </location>
</feature>
<feature type="compositionally biased region" description="Basic and acidic residues" evidence="5">
    <location>
        <begin position="1"/>
        <end position="13"/>
    </location>
</feature>
<keyword evidence="4" id="KW-0539">Nucleus</keyword>
<feature type="compositionally biased region" description="Basic and acidic residues" evidence="5">
    <location>
        <begin position="313"/>
        <end position="354"/>
    </location>
</feature>
<feature type="region of interest" description="Disordered" evidence="5">
    <location>
        <begin position="236"/>
        <end position="266"/>
    </location>
</feature>
<dbReference type="PANTHER" id="PTHR13112:SF0">
    <property type="entry name" value="FI21285P1"/>
    <property type="match status" value="1"/>
</dbReference>
<feature type="compositionally biased region" description="Polar residues" evidence="5">
    <location>
        <begin position="355"/>
        <end position="367"/>
    </location>
</feature>
<proteinExistence type="inferred from homology"/>
<accession>A0A914N7W9</accession>
<feature type="domain" description="UPF3" evidence="6">
    <location>
        <begin position="38"/>
        <end position="208"/>
    </location>
</feature>
<keyword evidence="3" id="KW-0866">Nonsense-mediated mRNA decay</keyword>
<comment type="subcellular location">
    <subcellularLocation>
        <location evidence="1">Nucleus</location>
    </subcellularLocation>
</comment>
<dbReference type="GO" id="GO:0003729">
    <property type="term" value="F:mRNA binding"/>
    <property type="evidence" value="ECO:0007669"/>
    <property type="project" value="TreeGrafter"/>
</dbReference>
<dbReference type="CDD" id="cd12455">
    <property type="entry name" value="RRM_like_Smg4_UPF3"/>
    <property type="match status" value="1"/>
</dbReference>
<sequence>MTAKDEAILDDGKTATSNKMEAETTLNKKKIGGKEKDEMAKIVLRRLPPGMSKDELFAQLQPFQSEPCAFWFCPADMEMKPHAFSRAYLVFHEEKDAVQFSERFNGYVFVDKLGNESMAIVEWALNQSFPRSLLEDKTLTAKECDTRCGTLKNEAQYLKFLDQYNQTLNAGTKKVIDFDVLVRQLEEKQRRQEEGMIQETPLTEYINKLSQEKGRKKQQKLVERIEKKQLLIGSSFSNSRETTPDINLNSDKNIKKQKSEKKEKNVKEIKGKNEIVGEVKKRSKNIETTNNAEKEIVGVGRGSQQQLKKTGKERRESGGKNKLDNQNIEKKEKINELKTKVDETAKKDLEKKNFVENQNIISKNYSKQSKEDNLETKQKETKTEEIDDKLEILNNQVQNKEKEKKQLSTSTRVKGKDRPEREIYRPHAGKSLPSKSSTSKQSTNKTTVADKFKLKIKLFGI</sequence>
<feature type="compositionally biased region" description="Polar residues" evidence="5">
    <location>
        <begin position="236"/>
        <end position="251"/>
    </location>
</feature>
<evidence type="ECO:0000313" key="7">
    <source>
        <dbReference type="Proteomes" id="UP000887563"/>
    </source>
</evidence>
<dbReference type="GO" id="GO:0045727">
    <property type="term" value="P:positive regulation of translation"/>
    <property type="evidence" value="ECO:0007669"/>
    <property type="project" value="TreeGrafter"/>
</dbReference>
<evidence type="ECO:0000313" key="8">
    <source>
        <dbReference type="WBParaSite" id="Minc3s04104g35478"/>
    </source>
</evidence>
<dbReference type="SUPFAM" id="SSF54928">
    <property type="entry name" value="RNA-binding domain, RBD"/>
    <property type="match status" value="1"/>
</dbReference>
<dbReference type="WBParaSite" id="Minc3s04104g35478">
    <property type="protein sequence ID" value="Minc3s04104g35478"/>
    <property type="gene ID" value="Minc3s04104g35478"/>
</dbReference>
<feature type="compositionally biased region" description="Basic and acidic residues" evidence="5">
    <location>
        <begin position="414"/>
        <end position="425"/>
    </location>
</feature>
<dbReference type="GO" id="GO:0005737">
    <property type="term" value="C:cytoplasm"/>
    <property type="evidence" value="ECO:0007669"/>
    <property type="project" value="TreeGrafter"/>
</dbReference>
<dbReference type="GO" id="GO:0000184">
    <property type="term" value="P:nuclear-transcribed mRNA catabolic process, nonsense-mediated decay"/>
    <property type="evidence" value="ECO:0007669"/>
    <property type="project" value="UniProtKB-KW"/>
</dbReference>
<evidence type="ECO:0000256" key="2">
    <source>
        <dbReference type="ARBA" id="ARBA00005991"/>
    </source>
</evidence>
<evidence type="ECO:0000256" key="5">
    <source>
        <dbReference type="SAM" id="MobiDB-lite"/>
    </source>
</evidence>
<organism evidence="7 8">
    <name type="scientific">Meloidogyne incognita</name>
    <name type="common">Southern root-knot nematode worm</name>
    <name type="synonym">Oxyuris incognita</name>
    <dbReference type="NCBI Taxonomy" id="6306"/>
    <lineage>
        <taxon>Eukaryota</taxon>
        <taxon>Metazoa</taxon>
        <taxon>Ecdysozoa</taxon>
        <taxon>Nematoda</taxon>
        <taxon>Chromadorea</taxon>
        <taxon>Rhabditida</taxon>
        <taxon>Tylenchina</taxon>
        <taxon>Tylenchomorpha</taxon>
        <taxon>Tylenchoidea</taxon>
        <taxon>Meloidogynidae</taxon>
        <taxon>Meloidogyninae</taxon>
        <taxon>Meloidogyne</taxon>
        <taxon>Meloidogyne incognita group</taxon>
    </lineage>
</organism>
<protein>
    <submittedName>
        <fullName evidence="8">UPF3 domain-containing protein</fullName>
    </submittedName>
</protein>
<evidence type="ECO:0000256" key="4">
    <source>
        <dbReference type="ARBA" id="ARBA00023242"/>
    </source>
</evidence>
<dbReference type="Gene3D" id="3.30.70.330">
    <property type="match status" value="1"/>
</dbReference>
<dbReference type="InterPro" id="IPR039722">
    <property type="entry name" value="Upf3"/>
</dbReference>
<dbReference type="PANTHER" id="PTHR13112">
    <property type="entry name" value="UPF3 REGULATOR OF NONSENSE TRANSCRIPTS-LIKE PROTEIN"/>
    <property type="match status" value="1"/>
</dbReference>
<feature type="compositionally biased region" description="Low complexity" evidence="5">
    <location>
        <begin position="430"/>
        <end position="447"/>
    </location>
</feature>
<dbReference type="InterPro" id="IPR012677">
    <property type="entry name" value="Nucleotide-bd_a/b_plait_sf"/>
</dbReference>
<name>A0A914N7W9_MELIC</name>
<dbReference type="InterPro" id="IPR035979">
    <property type="entry name" value="RBD_domain_sf"/>
</dbReference>
<reference evidence="8" key="1">
    <citation type="submission" date="2022-11" db="UniProtKB">
        <authorList>
            <consortium name="WormBaseParasite"/>
        </authorList>
    </citation>
    <scope>IDENTIFICATION</scope>
</reference>
<dbReference type="Pfam" id="PF03467">
    <property type="entry name" value="Smg4_UPF3"/>
    <property type="match status" value="1"/>
</dbReference>
<dbReference type="GO" id="GO:0005730">
    <property type="term" value="C:nucleolus"/>
    <property type="evidence" value="ECO:0007669"/>
    <property type="project" value="TreeGrafter"/>
</dbReference>
<feature type="compositionally biased region" description="Basic and acidic residues" evidence="5">
    <location>
        <begin position="368"/>
        <end position="384"/>
    </location>
</feature>
<evidence type="ECO:0000256" key="3">
    <source>
        <dbReference type="ARBA" id="ARBA00023161"/>
    </source>
</evidence>
<dbReference type="AlphaFoldDB" id="A0A914N7W9"/>
<evidence type="ECO:0000256" key="1">
    <source>
        <dbReference type="ARBA" id="ARBA00004123"/>
    </source>
</evidence>
<evidence type="ECO:0000259" key="6">
    <source>
        <dbReference type="Pfam" id="PF03467"/>
    </source>
</evidence>
<feature type="region of interest" description="Disordered" evidence="5">
    <location>
        <begin position="291"/>
        <end position="447"/>
    </location>
</feature>
<comment type="similarity">
    <text evidence="2">Belongs to the RENT3 family.</text>
</comment>